<gene>
    <name evidence="1" type="ORF">SFRICE_004266</name>
</gene>
<accession>A0A2H1VTC5</accession>
<proteinExistence type="predicted"/>
<reference evidence="1" key="1">
    <citation type="submission" date="2016-07" db="EMBL/GenBank/DDBJ databases">
        <authorList>
            <person name="Bretaudeau A."/>
        </authorList>
    </citation>
    <scope>NUCLEOTIDE SEQUENCE</scope>
    <source>
        <strain evidence="1">Rice</strain>
        <tissue evidence="1">Whole body</tissue>
    </source>
</reference>
<protein>
    <submittedName>
        <fullName evidence="1">SFRICE_004266</fullName>
    </submittedName>
</protein>
<dbReference type="AlphaFoldDB" id="A0A2H1VTC5"/>
<organism evidence="1">
    <name type="scientific">Spodoptera frugiperda</name>
    <name type="common">Fall armyworm</name>
    <dbReference type="NCBI Taxonomy" id="7108"/>
    <lineage>
        <taxon>Eukaryota</taxon>
        <taxon>Metazoa</taxon>
        <taxon>Ecdysozoa</taxon>
        <taxon>Arthropoda</taxon>
        <taxon>Hexapoda</taxon>
        <taxon>Insecta</taxon>
        <taxon>Pterygota</taxon>
        <taxon>Neoptera</taxon>
        <taxon>Endopterygota</taxon>
        <taxon>Lepidoptera</taxon>
        <taxon>Glossata</taxon>
        <taxon>Ditrysia</taxon>
        <taxon>Noctuoidea</taxon>
        <taxon>Noctuidae</taxon>
        <taxon>Amphipyrinae</taxon>
        <taxon>Spodoptera</taxon>
    </lineage>
</organism>
<sequence>MCASAYPFGDKRRIAASMRRPKIESDCKCYGVRWAQCERTAERLFITHRAACADAAMSCSRVNAHDEESLVQNHPMASPVLGEVRGIVRLLLTKNHSVLTPAFRAGVPAKPARTWLTGVTAVREVVAGLSYEKTAFLSEISELLEEDCVHQRTCDDELLKQIGHESHGLKLVEFLVKQLRE</sequence>
<name>A0A2H1VTC5_SPOFR</name>
<evidence type="ECO:0000313" key="1">
    <source>
        <dbReference type="EMBL" id="SOQ44095.1"/>
    </source>
</evidence>
<dbReference type="EMBL" id="ODYU01004340">
    <property type="protein sequence ID" value="SOQ44095.1"/>
    <property type="molecule type" value="Genomic_DNA"/>
</dbReference>